<evidence type="ECO:0000313" key="1">
    <source>
        <dbReference type="EMBL" id="AJD92865.1"/>
    </source>
</evidence>
<dbReference type="KEGG" id="jeo:JMA_35480"/>
<proteinExistence type="predicted"/>
<name>A0A0B5ARI9_9BACL</name>
<dbReference type="BioCyc" id="JESP1508404:G14D9-12829-MONOMER"/>
<dbReference type="STRING" id="1508404.JMA_35480"/>
<sequence length="53" mass="6189">MLHVMESPNYMLPLGSGIRKYAGEKEISRIISELQGLYYRKPAFMDELRKISK</sequence>
<dbReference type="AlphaFoldDB" id="A0A0B5ARI9"/>
<reference evidence="1 2" key="1">
    <citation type="submission" date="2014-08" db="EMBL/GenBank/DDBJ databases">
        <title>Complete genome of a marine bacteria Jeotgalibacillus malaysiensis.</title>
        <authorList>
            <person name="Yaakop A.S."/>
            <person name="Chan K.-G."/>
            <person name="Goh K.M."/>
        </authorList>
    </citation>
    <scope>NUCLEOTIDE SEQUENCE [LARGE SCALE GENOMIC DNA]</scope>
    <source>
        <strain evidence="1 2">D5</strain>
    </source>
</reference>
<organism evidence="1 2">
    <name type="scientific">Jeotgalibacillus malaysiensis</name>
    <dbReference type="NCBI Taxonomy" id="1508404"/>
    <lineage>
        <taxon>Bacteria</taxon>
        <taxon>Bacillati</taxon>
        <taxon>Bacillota</taxon>
        <taxon>Bacilli</taxon>
        <taxon>Bacillales</taxon>
        <taxon>Caryophanaceae</taxon>
        <taxon>Jeotgalibacillus</taxon>
    </lineage>
</organism>
<dbReference type="EMBL" id="CP009416">
    <property type="protein sequence ID" value="AJD92865.1"/>
    <property type="molecule type" value="Genomic_DNA"/>
</dbReference>
<protein>
    <submittedName>
        <fullName evidence="1">Uncharacterized protein</fullName>
    </submittedName>
</protein>
<gene>
    <name evidence="1" type="ORF">JMA_35480</name>
</gene>
<dbReference type="HOGENOM" id="CLU_3062402_0_0_9"/>
<dbReference type="Proteomes" id="UP000031449">
    <property type="component" value="Chromosome"/>
</dbReference>
<accession>A0A0B5ARI9</accession>
<evidence type="ECO:0000313" key="2">
    <source>
        <dbReference type="Proteomes" id="UP000031449"/>
    </source>
</evidence>
<keyword evidence="2" id="KW-1185">Reference proteome</keyword>